<evidence type="ECO:0000313" key="8">
    <source>
        <dbReference type="EMBL" id="KAK2739306.1"/>
    </source>
</evidence>
<dbReference type="Pfam" id="PF03828">
    <property type="entry name" value="PAP_assoc"/>
    <property type="match status" value="1"/>
</dbReference>
<protein>
    <recommendedName>
        <fullName evidence="2">polynucleotide adenylyltransferase</fullName>
        <ecNumber evidence="2">2.7.7.19</ecNumber>
    </recommendedName>
</protein>
<feature type="region of interest" description="Disordered" evidence="5">
    <location>
        <begin position="1"/>
        <end position="361"/>
    </location>
</feature>
<feature type="compositionally biased region" description="Pro residues" evidence="5">
    <location>
        <begin position="291"/>
        <end position="315"/>
    </location>
</feature>
<evidence type="ECO:0000256" key="1">
    <source>
        <dbReference type="ARBA" id="ARBA00008593"/>
    </source>
</evidence>
<evidence type="ECO:0000313" key="9">
    <source>
        <dbReference type="Proteomes" id="UP001281614"/>
    </source>
</evidence>
<dbReference type="InterPro" id="IPR054708">
    <property type="entry name" value="MTPAP-like_central"/>
</dbReference>
<comment type="caution">
    <text evidence="8">The sequence shown here is derived from an EMBL/GenBank/DDBJ whole genome shotgun (WGS) entry which is preliminary data.</text>
</comment>
<accession>A0AAD9Y7R4</accession>
<dbReference type="GO" id="GO:0003729">
    <property type="term" value="F:mRNA binding"/>
    <property type="evidence" value="ECO:0007669"/>
    <property type="project" value="TreeGrafter"/>
</dbReference>
<feature type="compositionally biased region" description="Basic residues" evidence="5">
    <location>
        <begin position="53"/>
        <end position="65"/>
    </location>
</feature>
<feature type="compositionally biased region" description="Basic and acidic residues" evidence="5">
    <location>
        <begin position="148"/>
        <end position="161"/>
    </location>
</feature>
<keyword evidence="3" id="KW-0479">Metal-binding</keyword>
<feature type="compositionally biased region" description="Acidic residues" evidence="5">
    <location>
        <begin position="180"/>
        <end position="200"/>
    </location>
</feature>
<evidence type="ECO:0000256" key="4">
    <source>
        <dbReference type="ARBA" id="ARBA00022842"/>
    </source>
</evidence>
<dbReference type="GO" id="GO:0043634">
    <property type="term" value="P:polyadenylation-dependent ncRNA catabolic process"/>
    <property type="evidence" value="ECO:0007669"/>
    <property type="project" value="TreeGrafter"/>
</dbReference>
<dbReference type="GO" id="GO:1990817">
    <property type="term" value="F:poly(A) RNA polymerase activity"/>
    <property type="evidence" value="ECO:0007669"/>
    <property type="project" value="UniProtKB-EC"/>
</dbReference>
<dbReference type="Proteomes" id="UP001281614">
    <property type="component" value="Unassembled WGS sequence"/>
</dbReference>
<feature type="compositionally biased region" description="Basic residues" evidence="5">
    <location>
        <begin position="240"/>
        <end position="251"/>
    </location>
</feature>
<dbReference type="InterPro" id="IPR002058">
    <property type="entry name" value="PAP_assoc"/>
</dbReference>
<evidence type="ECO:0000256" key="3">
    <source>
        <dbReference type="ARBA" id="ARBA00022723"/>
    </source>
</evidence>
<dbReference type="Gene3D" id="1.10.1410.10">
    <property type="match status" value="1"/>
</dbReference>
<feature type="compositionally biased region" description="Gly residues" evidence="5">
    <location>
        <begin position="132"/>
        <end position="142"/>
    </location>
</feature>
<evidence type="ECO:0000259" key="7">
    <source>
        <dbReference type="Pfam" id="PF22600"/>
    </source>
</evidence>
<feature type="compositionally biased region" description="Basic and acidic residues" evidence="5">
    <location>
        <begin position="13"/>
        <end position="30"/>
    </location>
</feature>
<dbReference type="GO" id="GO:0031123">
    <property type="term" value="P:RNA 3'-end processing"/>
    <property type="evidence" value="ECO:0007669"/>
    <property type="project" value="TreeGrafter"/>
</dbReference>
<dbReference type="GO" id="GO:0005730">
    <property type="term" value="C:nucleolus"/>
    <property type="evidence" value="ECO:0007669"/>
    <property type="project" value="TreeGrafter"/>
</dbReference>
<proteinExistence type="inferred from homology"/>
<feature type="domain" description="PAP-associated" evidence="6">
    <location>
        <begin position="630"/>
        <end position="691"/>
    </location>
</feature>
<dbReference type="GO" id="GO:0010605">
    <property type="term" value="P:negative regulation of macromolecule metabolic process"/>
    <property type="evidence" value="ECO:0007669"/>
    <property type="project" value="UniProtKB-ARBA"/>
</dbReference>
<feature type="compositionally biased region" description="Low complexity" evidence="5">
    <location>
        <begin position="338"/>
        <end position="352"/>
    </location>
</feature>
<dbReference type="PANTHER" id="PTHR23092">
    <property type="entry name" value="POLY(A) RNA POLYMERASE"/>
    <property type="match status" value="1"/>
</dbReference>
<comment type="similarity">
    <text evidence="1">Belongs to the DNA polymerase type-B-like family.</text>
</comment>
<evidence type="ECO:0000256" key="2">
    <source>
        <dbReference type="ARBA" id="ARBA00012388"/>
    </source>
</evidence>
<dbReference type="InterPro" id="IPR043519">
    <property type="entry name" value="NT_sf"/>
</dbReference>
<keyword evidence="4" id="KW-0460">Magnesium</keyword>
<dbReference type="PANTHER" id="PTHR23092:SF15">
    <property type="entry name" value="INACTIVE NON-CANONICAL POLY(A) RNA POLYMERASE PROTEIN TRF4-2-RELATED"/>
    <property type="match status" value="1"/>
</dbReference>
<reference evidence="8" key="1">
    <citation type="submission" date="2023-02" db="EMBL/GenBank/DDBJ databases">
        <title>Colletotrichum kahawae CIFC_Que2 genome sequencing and assembly.</title>
        <authorList>
            <person name="Baroncelli R."/>
        </authorList>
    </citation>
    <scope>NUCLEOTIDE SEQUENCE</scope>
    <source>
        <strain evidence="8">CIFC_Que2</strain>
    </source>
</reference>
<feature type="compositionally biased region" description="Acidic residues" evidence="5">
    <location>
        <begin position="267"/>
        <end position="287"/>
    </location>
</feature>
<dbReference type="GO" id="GO:0046872">
    <property type="term" value="F:metal ion binding"/>
    <property type="evidence" value="ECO:0007669"/>
    <property type="project" value="UniProtKB-KW"/>
</dbReference>
<sequence>MSSYRPSYPPRRGNRDSNRNHGRDRYDSRQSHQGPPGAGDGWRNPWPEDREYRRRSRSRSPPRHSGHYDSYRGGDTGRRSGGYDGYRPDSRPPQGDFTFRMDKPSGVGDIGDSYRPGQGNARRNGHGRGRGRGGPYGRGRGGYQKIIPAERELLKSRRDGVDENLVNDADGGATYRDIDELSDDEEADMDISDNSDDDSGEPSNKRVRRDNNDESGNSVPKWSNPDPYTALPPPDADKERKKKDMVKMIRKARVDDSAADKLAASTEAEEFISFDMDGGDEGEEEEIILPPSKPPTPPPPPPSLPAPPAPPPPLPATAVFREPPTAPRHDQVSNGHFNASAASTAPSMPANNRPALPPKPVVADDALGSRKRTVDDQIKPPTYGPLRKVNKMPVGGDILPEWQATRHEDPTPWIKADHSKSSDMNVWLHKEVVDFYEMVRPREFEHAMRSRLVEKLRRALKTSRNYRDHDLEPFGSFMSGLYLPTADMDLVVCAKRWINGGPSEFFGMKPLRNFGKFLSSCRISNYSTMEFIGHAKVPLVKYIDTQTGLRVDISFDRLDGPQAIKTFAAWKEQYPAMPILVTMIKHFLVMRGLNEPVNGGIGSFTVTCMVVSMLQLMPQVQSRNLVPEHHLGEMLMEFFDLYGNRFDYTNTAIRLNPPGYMHKHPHQTKVPDVVYKNRDRLSVIDPNNPANDISGGSSNAGRILGEFRYAYQRLQKRMAELSQLGSRASQPTSILEAIYAGNYSSFRNQRAHLRRLHDQ</sequence>
<evidence type="ECO:0000256" key="5">
    <source>
        <dbReference type="SAM" id="MobiDB-lite"/>
    </source>
</evidence>
<organism evidence="8 9">
    <name type="scientific">Colletotrichum kahawae</name>
    <name type="common">Coffee berry disease fungus</name>
    <dbReference type="NCBI Taxonomy" id="34407"/>
    <lineage>
        <taxon>Eukaryota</taxon>
        <taxon>Fungi</taxon>
        <taxon>Dikarya</taxon>
        <taxon>Ascomycota</taxon>
        <taxon>Pezizomycotina</taxon>
        <taxon>Sordariomycetes</taxon>
        <taxon>Hypocreomycetidae</taxon>
        <taxon>Glomerellales</taxon>
        <taxon>Glomerellaceae</taxon>
        <taxon>Colletotrichum</taxon>
        <taxon>Colletotrichum gloeosporioides species complex</taxon>
    </lineage>
</organism>
<gene>
    <name evidence="8" type="ORF">CKAH01_07256</name>
</gene>
<evidence type="ECO:0000259" key="6">
    <source>
        <dbReference type="Pfam" id="PF03828"/>
    </source>
</evidence>
<keyword evidence="9" id="KW-1185">Reference proteome</keyword>
<dbReference type="InterPro" id="IPR045862">
    <property type="entry name" value="Trf4-like"/>
</dbReference>
<name>A0AAD9Y7R4_COLKA</name>
<dbReference type="SUPFAM" id="SSF81631">
    <property type="entry name" value="PAP/OAS1 substrate-binding domain"/>
    <property type="match status" value="1"/>
</dbReference>
<feature type="compositionally biased region" description="Basic and acidic residues" evidence="5">
    <location>
        <begin position="66"/>
        <end position="78"/>
    </location>
</feature>
<dbReference type="CDD" id="cd05402">
    <property type="entry name" value="NT_PAP_TUTase"/>
    <property type="match status" value="1"/>
</dbReference>
<dbReference type="GO" id="GO:0031499">
    <property type="term" value="C:TRAMP complex"/>
    <property type="evidence" value="ECO:0007669"/>
    <property type="project" value="TreeGrafter"/>
</dbReference>
<dbReference type="EC" id="2.7.7.19" evidence="2"/>
<dbReference type="EMBL" id="VYYT01000367">
    <property type="protein sequence ID" value="KAK2739306.1"/>
    <property type="molecule type" value="Genomic_DNA"/>
</dbReference>
<feature type="domain" description="Poly(A) RNA polymerase mitochondrial-like central palm" evidence="7">
    <location>
        <begin position="428"/>
        <end position="560"/>
    </location>
</feature>
<dbReference type="Gene3D" id="3.30.460.10">
    <property type="entry name" value="Beta Polymerase, domain 2"/>
    <property type="match status" value="1"/>
</dbReference>
<dbReference type="SUPFAM" id="SSF81301">
    <property type="entry name" value="Nucleotidyltransferase"/>
    <property type="match status" value="1"/>
</dbReference>
<dbReference type="Pfam" id="PF22600">
    <property type="entry name" value="MTPAP-like_central"/>
    <property type="match status" value="1"/>
</dbReference>
<dbReference type="AlphaFoldDB" id="A0AAD9Y7R4"/>